<dbReference type="Gene3D" id="3.40.50.2000">
    <property type="entry name" value="Glycogen Phosphorylase B"/>
    <property type="match status" value="2"/>
</dbReference>
<evidence type="ECO:0000313" key="1">
    <source>
        <dbReference type="EMBL" id="QOP46113.1"/>
    </source>
</evidence>
<evidence type="ECO:0000313" key="2">
    <source>
        <dbReference type="Proteomes" id="UP000593580"/>
    </source>
</evidence>
<protein>
    <submittedName>
        <fullName evidence="1">Glycosyltransferase family 4 protein</fullName>
    </submittedName>
</protein>
<sequence>MKKKSPTALICLSHHIGGMELAATKLANNLSKETDITYIIKKDTFIHTQCKENPDYTNLKYEAINFSTTLLSPSIVFGVRKIIKDKGIKNVIFVGASEMKSLYFAFLGLDINLIVRHGTIKSHPKKDWFHRLVYSNVSTHVAISKYMLGNIQKIIPFGKNTKTTVIVPSLAKKISTMESTTSNVLRLLHAGRVTSGKGIDNAILACQTLHDHKIDFSFDNFGPSDSKYGNKLNQLLCSITYADKIHINGFTDKIYDEYPKHDIFIFPTPDEGYGNVMMEAISHGIIVLAFDNTAISNFGEMGFHIHLVEDKSLDALKERLLFIAQNLVSEKKKAQANKEIAKKVFAPERETNEYLALLY</sequence>
<dbReference type="RefSeq" id="WP_193110270.1">
    <property type="nucleotide sequence ID" value="NZ_CP041406.1"/>
</dbReference>
<dbReference type="EMBL" id="CP041406">
    <property type="protein sequence ID" value="QOP46113.1"/>
    <property type="molecule type" value="Genomic_DNA"/>
</dbReference>
<dbReference type="AlphaFoldDB" id="A0A7M1B8P9"/>
<dbReference type="KEGG" id="spal:FM071_07350"/>
<dbReference type="Pfam" id="PF13692">
    <property type="entry name" value="Glyco_trans_1_4"/>
    <property type="match status" value="1"/>
</dbReference>
<dbReference type="SUPFAM" id="SSF53756">
    <property type="entry name" value="UDP-Glycosyltransferase/glycogen phosphorylase"/>
    <property type="match status" value="1"/>
</dbReference>
<dbReference type="Proteomes" id="UP000593580">
    <property type="component" value="Chromosome"/>
</dbReference>
<proteinExistence type="predicted"/>
<dbReference type="PANTHER" id="PTHR12526">
    <property type="entry name" value="GLYCOSYLTRANSFERASE"/>
    <property type="match status" value="1"/>
</dbReference>
<gene>
    <name evidence="1" type="ORF">FM071_07350</name>
</gene>
<organism evidence="1 2">
    <name type="scientific">Sulfurimonas paralvinellae</name>
    <dbReference type="NCBI Taxonomy" id="317658"/>
    <lineage>
        <taxon>Bacteria</taxon>
        <taxon>Pseudomonadati</taxon>
        <taxon>Campylobacterota</taxon>
        <taxon>Epsilonproteobacteria</taxon>
        <taxon>Campylobacterales</taxon>
        <taxon>Sulfurimonadaceae</taxon>
        <taxon>Sulfurimonas</taxon>
    </lineage>
</organism>
<keyword evidence="2" id="KW-1185">Reference proteome</keyword>
<name>A0A7M1B8P9_9BACT</name>
<dbReference type="GO" id="GO:0016740">
    <property type="term" value="F:transferase activity"/>
    <property type="evidence" value="ECO:0007669"/>
    <property type="project" value="UniProtKB-KW"/>
</dbReference>
<keyword evidence="1" id="KW-0808">Transferase</keyword>
<reference evidence="1 2" key="1">
    <citation type="submission" date="2019-07" db="EMBL/GenBank/DDBJ databases">
        <title>Sulfurimonas paralvinellae sp. nov., a novel mesophilic, hydrogen- and sulfur-oxidizing chemolithoautotroph within the Epsilonproteo- bacteria isolated from a deep-sea hydrothermal vent polychaete nest, reclassification of Thiomicrospira denitrificans as Sulfurimonas denitrificans comb. nov. and emended description of the genus Sulfurimonas.</title>
        <authorList>
            <person name="Wang S."/>
            <person name="Jiang L."/>
            <person name="Shao Z."/>
        </authorList>
    </citation>
    <scope>NUCLEOTIDE SEQUENCE [LARGE SCALE GENOMIC DNA]</scope>
    <source>
        <strain evidence="1 2">GO25</strain>
    </source>
</reference>
<accession>A0A7M1B8P9</accession>